<dbReference type="AlphaFoldDB" id="A0A5D5ARH6"/>
<dbReference type="GO" id="GO:0005506">
    <property type="term" value="F:iron ion binding"/>
    <property type="evidence" value="ECO:0007669"/>
    <property type="project" value="InterPro"/>
</dbReference>
<gene>
    <name evidence="5" type="ORF">FYC77_00245</name>
</gene>
<evidence type="ECO:0000313" key="6">
    <source>
        <dbReference type="Proteomes" id="UP000324104"/>
    </source>
</evidence>
<comment type="similarity">
    <text evidence="2 3">Belongs to the cytochrome P450 family.</text>
</comment>
<dbReference type="RefSeq" id="WP_149079501.1">
    <property type="nucleotide sequence ID" value="NZ_VTAW01000001.1"/>
</dbReference>
<dbReference type="InterPro" id="IPR050121">
    <property type="entry name" value="Cytochrome_P450_monoxygenase"/>
</dbReference>
<evidence type="ECO:0000256" key="2">
    <source>
        <dbReference type="ARBA" id="ARBA00010617"/>
    </source>
</evidence>
<organism evidence="5 6">
    <name type="scientific">Natrialba swarupiae</name>
    <dbReference type="NCBI Taxonomy" id="2448032"/>
    <lineage>
        <taxon>Archaea</taxon>
        <taxon>Methanobacteriati</taxon>
        <taxon>Methanobacteriota</taxon>
        <taxon>Stenosarchaea group</taxon>
        <taxon>Halobacteria</taxon>
        <taxon>Halobacteriales</taxon>
        <taxon>Natrialbaceae</taxon>
        <taxon>Natrialba</taxon>
    </lineage>
</organism>
<evidence type="ECO:0000313" key="5">
    <source>
        <dbReference type="EMBL" id="TYT63694.1"/>
    </source>
</evidence>
<dbReference type="Gene3D" id="1.10.630.10">
    <property type="entry name" value="Cytochrome P450"/>
    <property type="match status" value="1"/>
</dbReference>
<keyword evidence="3" id="KW-0349">Heme</keyword>
<dbReference type="PROSITE" id="PS00086">
    <property type="entry name" value="CYTOCHROME_P450"/>
    <property type="match status" value="1"/>
</dbReference>
<comment type="caution">
    <text evidence="5">The sequence shown here is derived from an EMBL/GenBank/DDBJ whole genome shotgun (WGS) entry which is preliminary data.</text>
</comment>
<dbReference type="GO" id="GO:0020037">
    <property type="term" value="F:heme binding"/>
    <property type="evidence" value="ECO:0007669"/>
    <property type="project" value="InterPro"/>
</dbReference>
<feature type="region of interest" description="Disordered" evidence="4">
    <location>
        <begin position="1"/>
        <end position="42"/>
    </location>
</feature>
<keyword evidence="3" id="KW-0408">Iron</keyword>
<feature type="compositionally biased region" description="Basic and acidic residues" evidence="4">
    <location>
        <begin position="14"/>
        <end position="27"/>
    </location>
</feature>
<dbReference type="EMBL" id="VTAW01000001">
    <property type="protein sequence ID" value="TYT63694.1"/>
    <property type="molecule type" value="Genomic_DNA"/>
</dbReference>
<protein>
    <submittedName>
        <fullName evidence="5">Cytochrome P450</fullName>
    </submittedName>
</protein>
<dbReference type="GO" id="GO:0004497">
    <property type="term" value="F:monooxygenase activity"/>
    <property type="evidence" value="ECO:0007669"/>
    <property type="project" value="UniProtKB-KW"/>
</dbReference>
<dbReference type="SUPFAM" id="SSF48264">
    <property type="entry name" value="Cytochrome P450"/>
    <property type="match status" value="1"/>
</dbReference>
<dbReference type="Pfam" id="PF00067">
    <property type="entry name" value="p450"/>
    <property type="match status" value="1"/>
</dbReference>
<reference evidence="5 6" key="1">
    <citation type="submission" date="2019-08" db="EMBL/GenBank/DDBJ databases">
        <title>Archaea genome.</title>
        <authorList>
            <person name="Kajale S."/>
            <person name="Shouche Y."/>
            <person name="Deshpande N."/>
            <person name="Sharma A."/>
        </authorList>
    </citation>
    <scope>NUCLEOTIDE SEQUENCE [LARGE SCALE GENOMIC DNA]</scope>
    <source>
        <strain evidence="5 6">ESP3B_9</strain>
    </source>
</reference>
<keyword evidence="3" id="KW-0479">Metal-binding</keyword>
<dbReference type="PRINTS" id="PR00385">
    <property type="entry name" value="P450"/>
</dbReference>
<evidence type="ECO:0000256" key="1">
    <source>
        <dbReference type="ARBA" id="ARBA00001971"/>
    </source>
</evidence>
<dbReference type="InterPro" id="IPR036396">
    <property type="entry name" value="Cyt_P450_sf"/>
</dbReference>
<accession>A0A5D5ARH6</accession>
<dbReference type="PANTHER" id="PTHR24305">
    <property type="entry name" value="CYTOCHROME P450"/>
    <property type="match status" value="1"/>
</dbReference>
<keyword evidence="3" id="KW-0503">Monooxygenase</keyword>
<comment type="cofactor">
    <cofactor evidence="1">
        <name>heme</name>
        <dbReference type="ChEBI" id="CHEBI:30413"/>
    </cofactor>
</comment>
<keyword evidence="6" id="KW-1185">Reference proteome</keyword>
<evidence type="ECO:0000256" key="4">
    <source>
        <dbReference type="SAM" id="MobiDB-lite"/>
    </source>
</evidence>
<dbReference type="GO" id="GO:0016705">
    <property type="term" value="F:oxidoreductase activity, acting on paired donors, with incorporation or reduction of molecular oxygen"/>
    <property type="evidence" value="ECO:0007669"/>
    <property type="project" value="InterPro"/>
</dbReference>
<dbReference type="InterPro" id="IPR001128">
    <property type="entry name" value="Cyt_P450"/>
</dbReference>
<dbReference type="Proteomes" id="UP000324104">
    <property type="component" value="Unassembled WGS sequence"/>
</dbReference>
<sequence>MSRSGPPADGRTGGNDRDRPLEGRSGETEADEDVGVEAASLPGPRGFPLVGNTVSFTRDPVGFLESLGEYGDVVGYEAYGREFVAFCDPELVETVLVSESDAFWRGEFEHEFGEAIDLQGVLFAEGDRWKRQRLLLQSAFTPDRIRSYADDMVEETVHTVRGLDDGQVIDLEETLSTLTLRVLARTLFDLELTDERGAVVRRWVQAMNEYTDREMFGVRALLPSWLPSATEREFDRAATDVGVLVDELVAERREAGADGDDLLSLLATAEYPDGSRPSAEEIGDQLKTFLLAGHETTATALTYACWLLAGHESVWDLLEREIDAVCGDREPTMADLPDLAVTEAVGREAMRLYPPLPFLNREPLEPVDVGGYRLTPGTVVQLPMIAIHRDERWWDDPDAFRPGRWLEGGADSVTDAVLADGDRPEYAYFPFGGGPRHCIGMRFAMTELQLTLATLIRHVELERIGDSIDAGVGVTLEPGTVETRVRRR</sequence>
<keyword evidence="3" id="KW-0560">Oxidoreductase</keyword>
<dbReference type="PRINTS" id="PR00463">
    <property type="entry name" value="EP450I"/>
</dbReference>
<dbReference type="PANTHER" id="PTHR24305:SF166">
    <property type="entry name" value="CYTOCHROME P450 12A4, MITOCHONDRIAL-RELATED"/>
    <property type="match status" value="1"/>
</dbReference>
<evidence type="ECO:0000256" key="3">
    <source>
        <dbReference type="RuleBase" id="RU000461"/>
    </source>
</evidence>
<dbReference type="InterPro" id="IPR017972">
    <property type="entry name" value="Cyt_P450_CS"/>
</dbReference>
<proteinExistence type="inferred from homology"/>
<name>A0A5D5ARH6_9EURY</name>
<dbReference type="InterPro" id="IPR002401">
    <property type="entry name" value="Cyt_P450_E_grp-I"/>
</dbReference>